<feature type="chain" id="PRO_5017761734" description="Outer membrane protein" evidence="1">
    <location>
        <begin position="22"/>
        <end position="386"/>
    </location>
</feature>
<protein>
    <recommendedName>
        <fullName evidence="4">Outer membrane protein</fullName>
    </recommendedName>
</protein>
<dbReference type="RefSeq" id="WP_115585087.1">
    <property type="nucleotide sequence ID" value="NZ_NXLU01000001.1"/>
</dbReference>
<sequence length="386" mass="42936">MKKRFLGSIALISTLVASSQAATFEAFGHIGSGYSFGLDKLGDGNKPRFGGATGRVGFEVGMGPVSLGFGVAGGLPYAISPSGDFKDLIQNGYFTKAGDIKWYNWLSDAFLRVDTRYFSIIGGRYDLSAFFDGKDGKYANGVDWFSGLNEGLSFRLESRYVNWWGIYSYETMDFGSRNPGRIGNNLMGFHQYSKNGLGDSHYFSTGVDINIDDMIYIDPYATYLLQDGNDLLQAGGKLEFIFGGRNFSSDTTLRGMYQNATQSTYLWWIDQEFVLADLFKFGGGYYSVGNNTGIYHPSDRTRFYGSTFGVGSNYFAAGNDVWYAFVGLTHKYFELDVLYSGLDYKEISAVAQVNLINNRYTKFSIGGGYVRENSFDRAIAFTKFSF</sequence>
<dbReference type="Proteomes" id="UP000257067">
    <property type="component" value="Unassembled WGS sequence"/>
</dbReference>
<keyword evidence="1" id="KW-0732">Signal</keyword>
<keyword evidence="3" id="KW-1185">Reference proteome</keyword>
<gene>
    <name evidence="2" type="ORF">CQA62_00290</name>
</gene>
<evidence type="ECO:0000313" key="2">
    <source>
        <dbReference type="EMBL" id="RDU69888.1"/>
    </source>
</evidence>
<dbReference type="AlphaFoldDB" id="A0A3D8IXA3"/>
<evidence type="ECO:0000256" key="1">
    <source>
        <dbReference type="SAM" id="SignalP"/>
    </source>
</evidence>
<evidence type="ECO:0008006" key="4">
    <source>
        <dbReference type="Google" id="ProtNLM"/>
    </source>
</evidence>
<feature type="signal peptide" evidence="1">
    <location>
        <begin position="1"/>
        <end position="21"/>
    </location>
</feature>
<name>A0A3D8IXA3_9HELI</name>
<organism evidence="2 3">
    <name type="scientific">Helicobacter cholecystus</name>
    <dbReference type="NCBI Taxonomy" id="45498"/>
    <lineage>
        <taxon>Bacteria</taxon>
        <taxon>Pseudomonadati</taxon>
        <taxon>Campylobacterota</taxon>
        <taxon>Epsilonproteobacteria</taxon>
        <taxon>Campylobacterales</taxon>
        <taxon>Helicobacteraceae</taxon>
        <taxon>Helicobacter</taxon>
    </lineage>
</organism>
<reference evidence="2 3" key="1">
    <citation type="submission" date="2018-04" db="EMBL/GenBank/DDBJ databases">
        <title>Novel Campyloabacter and Helicobacter Species and Strains.</title>
        <authorList>
            <person name="Mannion A.J."/>
            <person name="Shen Z."/>
            <person name="Fox J.G."/>
        </authorList>
    </citation>
    <scope>NUCLEOTIDE SEQUENCE [LARGE SCALE GENOMIC DNA]</scope>
    <source>
        <strain evidence="2 3">ATCC 700242</strain>
    </source>
</reference>
<comment type="caution">
    <text evidence="2">The sequence shown here is derived from an EMBL/GenBank/DDBJ whole genome shotgun (WGS) entry which is preliminary data.</text>
</comment>
<dbReference type="EMBL" id="NXLU01000001">
    <property type="protein sequence ID" value="RDU69888.1"/>
    <property type="molecule type" value="Genomic_DNA"/>
</dbReference>
<evidence type="ECO:0000313" key="3">
    <source>
        <dbReference type="Proteomes" id="UP000257067"/>
    </source>
</evidence>
<proteinExistence type="predicted"/>
<accession>A0A3D8IXA3</accession>